<dbReference type="PIRSF" id="PIRSF000097">
    <property type="entry name" value="AKR"/>
    <property type="match status" value="1"/>
</dbReference>
<feature type="binding site" evidence="6">
    <location>
        <position position="101"/>
    </location>
    <ligand>
        <name>substrate</name>
    </ligand>
</feature>
<dbReference type="Proteomes" id="UP000198654">
    <property type="component" value="Unassembled WGS sequence"/>
</dbReference>
<dbReference type="SUPFAM" id="SSF51430">
    <property type="entry name" value="NAD(P)-linked oxidoreductase"/>
    <property type="match status" value="1"/>
</dbReference>
<dbReference type="FunFam" id="3.20.20.100:FF:000002">
    <property type="entry name" value="2,5-diketo-D-gluconic acid reductase A"/>
    <property type="match status" value="1"/>
</dbReference>
<name>A0A1G9N543_9GAMM</name>
<proteinExistence type="inferred from homology"/>
<dbReference type="PRINTS" id="PR00069">
    <property type="entry name" value="ALDKETRDTASE"/>
</dbReference>
<evidence type="ECO:0000256" key="5">
    <source>
        <dbReference type="PIRSR" id="PIRSR000097-1"/>
    </source>
</evidence>
<evidence type="ECO:0000313" key="10">
    <source>
        <dbReference type="Proteomes" id="UP000198654"/>
    </source>
</evidence>
<dbReference type="PROSITE" id="PS00798">
    <property type="entry name" value="ALDOKETO_REDUCTASE_1"/>
    <property type="match status" value="1"/>
</dbReference>
<evidence type="ECO:0000256" key="4">
    <source>
        <dbReference type="ARBA" id="ARBA00049445"/>
    </source>
</evidence>
<keyword evidence="10" id="KW-1185">Reference proteome</keyword>
<dbReference type="OrthoDB" id="9804790at2"/>
<dbReference type="Pfam" id="PF00248">
    <property type="entry name" value="Aldo_ket_red"/>
    <property type="match status" value="1"/>
</dbReference>
<keyword evidence="2" id="KW-0521">NADP</keyword>
<comment type="similarity">
    <text evidence="1">Belongs to the aldo/keto reductase family.</text>
</comment>
<evidence type="ECO:0000256" key="3">
    <source>
        <dbReference type="ARBA" id="ARBA00023002"/>
    </source>
</evidence>
<feature type="domain" description="NADP-dependent oxidoreductase" evidence="8">
    <location>
        <begin position="9"/>
        <end position="255"/>
    </location>
</feature>
<dbReference type="EMBL" id="FNGI01000007">
    <property type="protein sequence ID" value="SDL80965.1"/>
    <property type="molecule type" value="Genomic_DNA"/>
</dbReference>
<evidence type="ECO:0000313" key="9">
    <source>
        <dbReference type="EMBL" id="SDL80965.1"/>
    </source>
</evidence>
<dbReference type="Gene3D" id="3.20.20.100">
    <property type="entry name" value="NADP-dependent oxidoreductase domain"/>
    <property type="match status" value="1"/>
</dbReference>
<evidence type="ECO:0000256" key="1">
    <source>
        <dbReference type="ARBA" id="ARBA00007905"/>
    </source>
</evidence>
<dbReference type="AlphaFoldDB" id="A0A1G9N543"/>
<comment type="catalytic activity">
    <reaction evidence="4">
        <text>hydroxyacetone + NADP(+) = methylglyoxal + NADPH + H(+)</text>
        <dbReference type="Rhea" id="RHEA:27986"/>
        <dbReference type="ChEBI" id="CHEBI:15378"/>
        <dbReference type="ChEBI" id="CHEBI:17158"/>
        <dbReference type="ChEBI" id="CHEBI:27957"/>
        <dbReference type="ChEBI" id="CHEBI:57783"/>
        <dbReference type="ChEBI" id="CHEBI:58349"/>
    </reaction>
</comment>
<dbReference type="InterPro" id="IPR020471">
    <property type="entry name" value="AKR"/>
</dbReference>
<dbReference type="PANTHER" id="PTHR43827">
    <property type="entry name" value="2,5-DIKETO-D-GLUCONIC ACID REDUCTASE"/>
    <property type="match status" value="1"/>
</dbReference>
<dbReference type="InterPro" id="IPR023210">
    <property type="entry name" value="NADP_OxRdtase_dom"/>
</dbReference>
<feature type="site" description="Lowers pKa of active site Tyr" evidence="7">
    <location>
        <position position="68"/>
    </location>
</feature>
<dbReference type="RefSeq" id="WP_089729282.1">
    <property type="nucleotide sequence ID" value="NZ_FNGI01000007.1"/>
</dbReference>
<dbReference type="PANTHER" id="PTHR43827:SF3">
    <property type="entry name" value="NADP-DEPENDENT OXIDOREDUCTASE DOMAIN-CONTAINING PROTEIN"/>
    <property type="match status" value="1"/>
</dbReference>
<protein>
    <submittedName>
        <fullName evidence="9">2,5-diketo-D-gluconate reductase B</fullName>
    </submittedName>
</protein>
<dbReference type="NCBIfam" id="NF008377">
    <property type="entry name" value="PRK11172.1"/>
    <property type="match status" value="1"/>
</dbReference>
<dbReference type="STRING" id="119000.SAMN05661010_02626"/>
<evidence type="ECO:0000259" key="8">
    <source>
        <dbReference type="Pfam" id="PF00248"/>
    </source>
</evidence>
<evidence type="ECO:0000256" key="7">
    <source>
        <dbReference type="PIRSR" id="PIRSR000097-3"/>
    </source>
</evidence>
<feature type="active site" description="Proton donor" evidence="5">
    <location>
        <position position="43"/>
    </location>
</feature>
<accession>A0A1G9N543</accession>
<gene>
    <name evidence="9" type="ORF">SAMN05661010_02626</name>
</gene>
<reference evidence="9 10" key="1">
    <citation type="submission" date="2016-10" db="EMBL/GenBank/DDBJ databases">
        <authorList>
            <person name="de Groot N.N."/>
        </authorList>
    </citation>
    <scope>NUCLEOTIDE SEQUENCE [LARGE SCALE GENOMIC DNA]</scope>
    <source>
        <strain evidence="9 10">DSM 14789</strain>
    </source>
</reference>
<evidence type="ECO:0000256" key="2">
    <source>
        <dbReference type="ARBA" id="ARBA00022857"/>
    </source>
</evidence>
<dbReference type="PROSITE" id="PS00062">
    <property type="entry name" value="ALDOKETO_REDUCTASE_2"/>
    <property type="match status" value="1"/>
</dbReference>
<evidence type="ECO:0000256" key="6">
    <source>
        <dbReference type="PIRSR" id="PIRSR000097-2"/>
    </source>
</evidence>
<keyword evidence="3" id="KW-0560">Oxidoreductase</keyword>
<dbReference type="InterPro" id="IPR036812">
    <property type="entry name" value="NAD(P)_OxRdtase_dom_sf"/>
</dbReference>
<sequence>MTQTALLPEIGLGTFRLKGQEVIDSVTSALKLGYRHIDTAQMYENEQEVGEAIRQSGVPRDEIFLTTKVWWESLKHDELIASLEESCRKLGVERVDLTLIHWPSPQGEVPMVEYIGALNAAREKGLARHIGVSNFTIAQIDEALAVPGGEHIVTNQVEVHPFLANRRVVEHCQAKGLQVTGYMPLAVGKVMNEPVLVQIAEKHDATPAQVALAWVASRDIVVIPSSTKPAHQEANLKALQLTLTDDEVERIDRLNVGERIADPDFSPDWDE</sequence>
<dbReference type="InterPro" id="IPR018170">
    <property type="entry name" value="Aldo/ket_reductase_CS"/>
</dbReference>
<organism evidence="9 10">
    <name type="scientific">Modicisalibacter muralis</name>
    <dbReference type="NCBI Taxonomy" id="119000"/>
    <lineage>
        <taxon>Bacteria</taxon>
        <taxon>Pseudomonadati</taxon>
        <taxon>Pseudomonadota</taxon>
        <taxon>Gammaproteobacteria</taxon>
        <taxon>Oceanospirillales</taxon>
        <taxon>Halomonadaceae</taxon>
        <taxon>Modicisalibacter</taxon>
    </lineage>
</organism>
<dbReference type="CDD" id="cd19139">
    <property type="entry name" value="AKR_AKR3F2"/>
    <property type="match status" value="1"/>
</dbReference>
<dbReference type="GO" id="GO:0051596">
    <property type="term" value="P:methylglyoxal catabolic process"/>
    <property type="evidence" value="ECO:0007669"/>
    <property type="project" value="TreeGrafter"/>
</dbReference>
<dbReference type="GO" id="GO:1990002">
    <property type="term" value="F:methylglyoxal reductase (NADPH) (acetol producing) activity"/>
    <property type="evidence" value="ECO:0007669"/>
    <property type="project" value="TreeGrafter"/>
</dbReference>